<organism evidence="1 2">
    <name type="scientific">Dyella koreensis</name>
    <dbReference type="NCBI Taxonomy" id="311235"/>
    <lineage>
        <taxon>Bacteria</taxon>
        <taxon>Pseudomonadati</taxon>
        <taxon>Pseudomonadota</taxon>
        <taxon>Gammaproteobacteria</taxon>
        <taxon>Lysobacterales</taxon>
        <taxon>Rhodanobacteraceae</taxon>
        <taxon>Dyella</taxon>
    </lineage>
</organism>
<evidence type="ECO:0000313" key="1">
    <source>
        <dbReference type="EMBL" id="MFK2918233.1"/>
    </source>
</evidence>
<accession>A0ABW8K8K5</accession>
<name>A0ABW8K8K5_9GAMM</name>
<comment type="caution">
    <text evidence="1">The sequence shown here is derived from an EMBL/GenBank/DDBJ whole genome shotgun (WGS) entry which is preliminary data.</text>
</comment>
<proteinExistence type="predicted"/>
<evidence type="ECO:0008006" key="3">
    <source>
        <dbReference type="Google" id="ProtNLM"/>
    </source>
</evidence>
<reference evidence="1 2" key="1">
    <citation type="submission" date="2020-10" db="EMBL/GenBank/DDBJ databases">
        <title>Phylogeny of dyella-like bacteria.</title>
        <authorList>
            <person name="Fu J."/>
        </authorList>
    </citation>
    <scope>NUCLEOTIDE SEQUENCE [LARGE SCALE GENOMIC DNA]</scope>
    <source>
        <strain evidence="1 2">BB4</strain>
    </source>
</reference>
<evidence type="ECO:0000313" key="2">
    <source>
        <dbReference type="Proteomes" id="UP001620408"/>
    </source>
</evidence>
<dbReference type="Proteomes" id="UP001620408">
    <property type="component" value="Unassembled WGS sequence"/>
</dbReference>
<sequence length="326" mass="34733">MTLILLAATAMAAAPAKSQVLPTVYEAGHFYAVPETPTGQRMKLLVDTGGGGVGGLYWITPEAAKRLNLKTHTCHAHGASMPMASAPAFKAGRGLPATDDPCPGIMLVEHSQGAMDGMLGSNYLGGRIWTFDYPTQRLVLNATPWHPVPGSHATPLGFQKNAAGKATRAFPRIVIKVDGQPLDMLLDTGATAHPTEAGRQAAGTPTVDGTGVASYITTSQLERWHKAHPDWRVVDQGDDLFPKHPVRLIEVPALEIAGWSVGPVWFTERQDSSFHGMMAELMDKPPEGAIGGNVLQHFVMTLDYPNATAYFQCGGACRSVTPPPVP</sequence>
<keyword evidence="2" id="KW-1185">Reference proteome</keyword>
<protein>
    <recommendedName>
        <fullName evidence="3">Peptidase A2 domain-containing protein</fullName>
    </recommendedName>
</protein>
<dbReference type="EMBL" id="JADIKD010000011">
    <property type="protein sequence ID" value="MFK2918233.1"/>
    <property type="molecule type" value="Genomic_DNA"/>
</dbReference>
<gene>
    <name evidence="1" type="ORF">ISS97_13255</name>
</gene>
<dbReference type="RefSeq" id="WP_379984058.1">
    <property type="nucleotide sequence ID" value="NZ_JADIKD010000011.1"/>
</dbReference>